<reference evidence="2" key="1">
    <citation type="submission" date="2016-10" db="EMBL/GenBank/DDBJ databases">
        <authorList>
            <person name="Varghese N."/>
            <person name="Submissions S."/>
        </authorList>
    </citation>
    <scope>NUCLEOTIDE SEQUENCE [LARGE SCALE GENOMIC DNA]</scope>
    <source>
        <strain evidence="2">IBRC-M 10760</strain>
    </source>
</reference>
<dbReference type="Proteomes" id="UP000199076">
    <property type="component" value="Unassembled WGS sequence"/>
</dbReference>
<sequence>MKTRFIKTTSGVDICEGAAWYAYRERLGLSHYNEFPIATDLDAFSEGSQARETLKKFSEYLDEGVIAMVRNQSPDLLMGGFLISSIGDVPGAQSPEHGFRFIICRSGEWECNCEGSCTDGCGVIADFPVSRSASPEDIVTRANAESEIAASILESALRLRQQGDSASETVKTSDGEEITFEYDSEEDRLRGVSFLQAVTLNPSDTQWWSYQTFPYWSSTPHQGTTGNVKNAGRKQLLAAYHNYDNRLETLEEEDTTDPTAVDGAEAIDVLGTDQVETLCTEYLRTHEYEGYQHVFPTGGDLQAADTLARTANGTRVATQVTMEGGKASKFRKLASFAAEQDDSGAVDLWYFGKGVDESDVPEDVEVKIEVRSIGDVFESMTDSVCLNAMLEVPDPQGEPATMG</sequence>
<evidence type="ECO:0000313" key="2">
    <source>
        <dbReference type="Proteomes" id="UP000199076"/>
    </source>
</evidence>
<organism evidence="1 2">
    <name type="scientific">Halorientalis regularis</name>
    <dbReference type="NCBI Taxonomy" id="660518"/>
    <lineage>
        <taxon>Archaea</taxon>
        <taxon>Methanobacteriati</taxon>
        <taxon>Methanobacteriota</taxon>
        <taxon>Stenosarchaea group</taxon>
        <taxon>Halobacteria</taxon>
        <taxon>Halobacteriales</taxon>
        <taxon>Haloarculaceae</taxon>
        <taxon>Halorientalis</taxon>
    </lineage>
</organism>
<accession>A0A1G7GFD8</accession>
<gene>
    <name evidence="1" type="ORF">SAMN05216218_10218</name>
</gene>
<protein>
    <submittedName>
        <fullName evidence="1">Uncharacterized protein</fullName>
    </submittedName>
</protein>
<proteinExistence type="predicted"/>
<dbReference type="EMBL" id="FNBK01000002">
    <property type="protein sequence ID" value="SDE86850.1"/>
    <property type="molecule type" value="Genomic_DNA"/>
</dbReference>
<name>A0A1G7GFD8_9EURY</name>
<keyword evidence="2" id="KW-1185">Reference proteome</keyword>
<dbReference type="RefSeq" id="WP_092687548.1">
    <property type="nucleotide sequence ID" value="NZ_FNBK01000002.1"/>
</dbReference>
<evidence type="ECO:0000313" key="1">
    <source>
        <dbReference type="EMBL" id="SDE86850.1"/>
    </source>
</evidence>
<dbReference type="AlphaFoldDB" id="A0A1G7GFD8"/>